<proteinExistence type="predicted"/>
<evidence type="ECO:0000259" key="1">
    <source>
        <dbReference type="PROSITE" id="PS50878"/>
    </source>
</evidence>
<dbReference type="InterPro" id="IPR043502">
    <property type="entry name" value="DNA/RNA_pol_sf"/>
</dbReference>
<feature type="non-terminal residue" evidence="2">
    <location>
        <position position="305"/>
    </location>
</feature>
<keyword evidence="3" id="KW-1185">Reference proteome</keyword>
<feature type="domain" description="Reverse transcriptase" evidence="1">
    <location>
        <begin position="96"/>
        <end position="305"/>
    </location>
</feature>
<dbReference type="PANTHER" id="PTHR19446">
    <property type="entry name" value="REVERSE TRANSCRIPTASES"/>
    <property type="match status" value="1"/>
</dbReference>
<dbReference type="GO" id="GO:0071897">
    <property type="term" value="P:DNA biosynthetic process"/>
    <property type="evidence" value="ECO:0007669"/>
    <property type="project" value="UniProtKB-ARBA"/>
</dbReference>
<sequence length="305" mass="34147">MVPKPGKSPQETSSYRPISLLPVVGKLFERIGLNRLLPYLQEIIPTHEIRIRQCEVLKVLRNLDVNKASGPDGIPAVVLKTCAPELSPILTRLYRLSLKTTQVPKAWKIANVQPVPKKGSRADPSNYRPIAITSLLCKSLERVLNNRLLAYLENNELLSDRQYGFRRNRSTGDLLVYATHIWGEAMDKHGEALAVSLDVSKAFDRVWHESLLHKLPAYGLPISFYTNLVQFNASKTQACLFSAKRSPFPLTPTFRNVSVPITNSIELLGISISSNLSFGQCIESKAKTAGKKLGIRNKVKRYFTP</sequence>
<dbReference type="PROSITE" id="PS50878">
    <property type="entry name" value="RT_POL"/>
    <property type="match status" value="1"/>
</dbReference>
<dbReference type="CDD" id="cd01650">
    <property type="entry name" value="RT_nLTR_like"/>
    <property type="match status" value="1"/>
</dbReference>
<dbReference type="OrthoDB" id="7468774at2759"/>
<evidence type="ECO:0000313" key="2">
    <source>
        <dbReference type="EMBL" id="CAH2239422.1"/>
    </source>
</evidence>
<dbReference type="EMBL" id="CAKXAJ010025431">
    <property type="protein sequence ID" value="CAH2239422.1"/>
    <property type="molecule type" value="Genomic_DNA"/>
</dbReference>
<dbReference type="SUPFAM" id="SSF56672">
    <property type="entry name" value="DNA/RNA polymerases"/>
    <property type="match status" value="1"/>
</dbReference>
<dbReference type="AlphaFoldDB" id="A0A8S4RPK6"/>
<dbReference type="Proteomes" id="UP000838756">
    <property type="component" value="Unassembled WGS sequence"/>
</dbReference>
<accession>A0A8S4RPK6</accession>
<name>A0A8S4RPK6_9NEOP</name>
<comment type="caution">
    <text evidence="2">The sequence shown here is derived from an EMBL/GenBank/DDBJ whole genome shotgun (WGS) entry which is preliminary data.</text>
</comment>
<gene>
    <name evidence="2" type="primary">jg7296</name>
    <name evidence="2" type="ORF">PAEG_LOCUS16128</name>
</gene>
<dbReference type="InterPro" id="IPR000477">
    <property type="entry name" value="RT_dom"/>
</dbReference>
<reference evidence="2" key="1">
    <citation type="submission" date="2022-03" db="EMBL/GenBank/DDBJ databases">
        <authorList>
            <person name="Lindestad O."/>
        </authorList>
    </citation>
    <scope>NUCLEOTIDE SEQUENCE</scope>
</reference>
<organism evidence="2 3">
    <name type="scientific">Pararge aegeria aegeria</name>
    <dbReference type="NCBI Taxonomy" id="348720"/>
    <lineage>
        <taxon>Eukaryota</taxon>
        <taxon>Metazoa</taxon>
        <taxon>Ecdysozoa</taxon>
        <taxon>Arthropoda</taxon>
        <taxon>Hexapoda</taxon>
        <taxon>Insecta</taxon>
        <taxon>Pterygota</taxon>
        <taxon>Neoptera</taxon>
        <taxon>Endopterygota</taxon>
        <taxon>Lepidoptera</taxon>
        <taxon>Glossata</taxon>
        <taxon>Ditrysia</taxon>
        <taxon>Papilionoidea</taxon>
        <taxon>Nymphalidae</taxon>
        <taxon>Satyrinae</taxon>
        <taxon>Satyrini</taxon>
        <taxon>Parargina</taxon>
        <taxon>Pararge</taxon>
    </lineage>
</organism>
<dbReference type="Pfam" id="PF00078">
    <property type="entry name" value="RVT_1"/>
    <property type="match status" value="1"/>
</dbReference>
<evidence type="ECO:0000313" key="3">
    <source>
        <dbReference type="Proteomes" id="UP000838756"/>
    </source>
</evidence>
<protein>
    <submittedName>
        <fullName evidence="2">Jg7296 protein</fullName>
    </submittedName>
</protein>